<dbReference type="GO" id="GO:0005886">
    <property type="term" value="C:plasma membrane"/>
    <property type="evidence" value="ECO:0007669"/>
    <property type="project" value="UniProtKB-SubCell"/>
</dbReference>
<keyword evidence="7 8" id="KW-0472">Membrane</keyword>
<keyword evidence="10" id="KW-1185">Reference proteome</keyword>
<dbReference type="EMBL" id="CP042433">
    <property type="protein sequence ID" value="QEC58126.1"/>
    <property type="molecule type" value="Genomic_DNA"/>
</dbReference>
<evidence type="ECO:0000256" key="1">
    <source>
        <dbReference type="ARBA" id="ARBA00004651"/>
    </source>
</evidence>
<dbReference type="RefSeq" id="WP_146791160.1">
    <property type="nucleotide sequence ID" value="NZ_BAABIO010000003.1"/>
</dbReference>
<keyword evidence="4" id="KW-1003">Cell membrane</keyword>
<evidence type="ECO:0000256" key="8">
    <source>
        <dbReference type="SAM" id="Phobius"/>
    </source>
</evidence>
<dbReference type="Gene3D" id="1.50.10.150">
    <property type="entry name" value="Voltage-dependent anion channel"/>
    <property type="match status" value="1"/>
</dbReference>
<gene>
    <name evidence="9" type="ORF">FSB75_20175</name>
</gene>
<feature type="transmembrane region" description="Helical" evidence="8">
    <location>
        <begin position="276"/>
        <end position="294"/>
    </location>
</feature>
<feature type="transmembrane region" description="Helical" evidence="8">
    <location>
        <begin position="141"/>
        <end position="160"/>
    </location>
</feature>
<sequence>MLKKSIQTLPSASFALVMATGIIATASQLQGFTFVSTVLFWLNNLFFFVLLLLFIARLALFFPTVTAELRLHEKGTGFLTIIASSCILGTEYAQAKSAYGIATMFWVFAGVLWVVLVYTFLAGTILKRQKPSPETGMNGSWLLLIVCTQSVSILGGVLSSHTLLQTDAVLCISLLAFLLGVMLYFMLIAIDLYRLLFFPMKPEEAVPSYWINMGAAAITALSGITLSKGIQGHAVFGDLYSFVKAMSIMFWAMGSFWIPVILIMDIWRYAAKKWPLKYEAAFWSLVFPLGMYTVCSWRMEEVLPLPFLQSIAKVFIYIAWAAWLVTFIGMCVQLAKQVFNPSVSNEN</sequence>
<dbReference type="AlphaFoldDB" id="A0A5B8UNU6"/>
<dbReference type="GO" id="GO:0000319">
    <property type="term" value="F:sulfite transmembrane transporter activity"/>
    <property type="evidence" value="ECO:0007669"/>
    <property type="project" value="TreeGrafter"/>
</dbReference>
<evidence type="ECO:0000313" key="10">
    <source>
        <dbReference type="Proteomes" id="UP000321204"/>
    </source>
</evidence>
<dbReference type="PANTHER" id="PTHR31686:SF1">
    <property type="entry name" value="SULFITE EFFLUX PUMP SSU1"/>
    <property type="match status" value="1"/>
</dbReference>
<dbReference type="Pfam" id="PF03595">
    <property type="entry name" value="SLAC1"/>
    <property type="match status" value="1"/>
</dbReference>
<proteinExistence type="inferred from homology"/>
<dbReference type="CDD" id="cd09319">
    <property type="entry name" value="TDT_like_1"/>
    <property type="match status" value="1"/>
</dbReference>
<feature type="transmembrane region" description="Helical" evidence="8">
    <location>
        <begin position="99"/>
        <end position="121"/>
    </location>
</feature>
<name>A0A5B8UNU6_9BACT</name>
<dbReference type="InterPro" id="IPR038665">
    <property type="entry name" value="Voltage-dep_anion_channel_sf"/>
</dbReference>
<dbReference type="PANTHER" id="PTHR31686">
    <property type="match status" value="1"/>
</dbReference>
<feature type="transmembrane region" description="Helical" evidence="8">
    <location>
        <begin position="172"/>
        <end position="197"/>
    </location>
</feature>
<feature type="transmembrane region" description="Helical" evidence="8">
    <location>
        <begin position="209"/>
        <end position="230"/>
    </location>
</feature>
<keyword evidence="3" id="KW-0813">Transport</keyword>
<comment type="subcellular location">
    <subcellularLocation>
        <location evidence="1">Cell membrane</location>
        <topology evidence="1">Multi-pass membrane protein</topology>
    </subcellularLocation>
</comment>
<feature type="transmembrane region" description="Helical" evidence="8">
    <location>
        <begin position="12"/>
        <end position="32"/>
    </location>
</feature>
<feature type="transmembrane region" description="Helical" evidence="8">
    <location>
        <begin position="314"/>
        <end position="335"/>
    </location>
</feature>
<dbReference type="InterPro" id="IPR004695">
    <property type="entry name" value="SLAC1/Mae1/Ssu1/TehA"/>
</dbReference>
<reference evidence="9 10" key="1">
    <citation type="journal article" date="2015" name="Int. J. Syst. Evol. Microbiol.">
        <title>Flavisolibacter ginsenosidimutans sp. nov., with ginsenoside-converting activity isolated from soil used for cultivating ginseng.</title>
        <authorList>
            <person name="Zhao Y."/>
            <person name="Liu Q."/>
            <person name="Kang M.S."/>
            <person name="Jin F."/>
            <person name="Yu H."/>
            <person name="Im W.T."/>
        </authorList>
    </citation>
    <scope>NUCLEOTIDE SEQUENCE [LARGE SCALE GENOMIC DNA]</scope>
    <source>
        <strain evidence="9 10">Gsoil 636</strain>
    </source>
</reference>
<feature type="transmembrane region" description="Helical" evidence="8">
    <location>
        <begin position="38"/>
        <end position="63"/>
    </location>
</feature>
<keyword evidence="5 8" id="KW-0812">Transmembrane</keyword>
<evidence type="ECO:0000256" key="2">
    <source>
        <dbReference type="ARBA" id="ARBA00008566"/>
    </source>
</evidence>
<dbReference type="KEGG" id="fgg:FSB75_20175"/>
<evidence type="ECO:0000313" key="9">
    <source>
        <dbReference type="EMBL" id="QEC58126.1"/>
    </source>
</evidence>
<evidence type="ECO:0000256" key="5">
    <source>
        <dbReference type="ARBA" id="ARBA00022692"/>
    </source>
</evidence>
<protein>
    <submittedName>
        <fullName evidence="9">C4-dicarboxylate ABC transporter</fullName>
    </submittedName>
</protein>
<organism evidence="9 10">
    <name type="scientific">Flavisolibacter ginsenosidimutans</name>
    <dbReference type="NCBI Taxonomy" id="661481"/>
    <lineage>
        <taxon>Bacteria</taxon>
        <taxon>Pseudomonadati</taxon>
        <taxon>Bacteroidota</taxon>
        <taxon>Chitinophagia</taxon>
        <taxon>Chitinophagales</taxon>
        <taxon>Chitinophagaceae</taxon>
        <taxon>Flavisolibacter</taxon>
    </lineage>
</organism>
<evidence type="ECO:0000256" key="3">
    <source>
        <dbReference type="ARBA" id="ARBA00022448"/>
    </source>
</evidence>
<dbReference type="InterPro" id="IPR051629">
    <property type="entry name" value="Sulfite_efflux_TDT"/>
</dbReference>
<comment type="similarity">
    <text evidence="2">Belongs to the tellurite-resistance/dicarboxylate transporter (TDT) family.</text>
</comment>
<evidence type="ECO:0000256" key="6">
    <source>
        <dbReference type="ARBA" id="ARBA00022989"/>
    </source>
</evidence>
<dbReference type="OrthoDB" id="958273at2"/>
<accession>A0A5B8UNU6</accession>
<feature type="transmembrane region" description="Helical" evidence="8">
    <location>
        <begin position="242"/>
        <end position="264"/>
    </location>
</feature>
<evidence type="ECO:0000256" key="4">
    <source>
        <dbReference type="ARBA" id="ARBA00022475"/>
    </source>
</evidence>
<dbReference type="Proteomes" id="UP000321204">
    <property type="component" value="Chromosome"/>
</dbReference>
<evidence type="ECO:0000256" key="7">
    <source>
        <dbReference type="ARBA" id="ARBA00023136"/>
    </source>
</evidence>
<keyword evidence="6 8" id="KW-1133">Transmembrane helix</keyword>